<evidence type="ECO:0000259" key="2">
    <source>
        <dbReference type="PROSITE" id="PS50095"/>
    </source>
</evidence>
<sequence>MWNLFSKKNFTVYVKTGDRLGMGTDDTISVVLQDESGLRSGKCQLDNLLSNDFESGRLDSFQIAIEDGNFGDPVYLELHRDKFGFHDDEWYCEFVRVLSEKTNQVHMFPIHRWVRAGCPIKVKEDDAVLPQDDENVIQRQEELQRKRDIYVPAFKEATGMIMVLNEYPVGCDHEFLSAK</sequence>
<dbReference type="EnsemblMetazoa" id="XM_030987475">
    <property type="protein sequence ID" value="XP_030843335"/>
    <property type="gene ID" value="LOC115924712"/>
</dbReference>
<accession>A0A7M7NY17</accession>
<dbReference type="SMART" id="SM00308">
    <property type="entry name" value="LH2"/>
    <property type="match status" value="1"/>
</dbReference>
<dbReference type="CDD" id="cd00113">
    <property type="entry name" value="PLAT"/>
    <property type="match status" value="1"/>
</dbReference>
<feature type="domain" description="PLAT" evidence="2">
    <location>
        <begin position="8"/>
        <end position="128"/>
    </location>
</feature>
<dbReference type="Proteomes" id="UP000007110">
    <property type="component" value="Unassembled WGS sequence"/>
</dbReference>
<proteinExistence type="predicted"/>
<reference evidence="4" key="1">
    <citation type="submission" date="2015-02" db="EMBL/GenBank/DDBJ databases">
        <title>Genome sequencing for Strongylocentrotus purpuratus.</title>
        <authorList>
            <person name="Murali S."/>
            <person name="Liu Y."/>
            <person name="Vee V."/>
            <person name="English A."/>
            <person name="Wang M."/>
            <person name="Skinner E."/>
            <person name="Han Y."/>
            <person name="Muzny D.M."/>
            <person name="Worley K.C."/>
            <person name="Gibbs R.A."/>
        </authorList>
    </citation>
    <scope>NUCLEOTIDE SEQUENCE</scope>
</reference>
<name>A0A7M7NY17_STRPU</name>
<evidence type="ECO:0000313" key="3">
    <source>
        <dbReference type="EnsemblMetazoa" id="XP_030843335"/>
    </source>
</evidence>
<dbReference type="PANTHER" id="PTHR31718:SF60">
    <property type="entry name" value="LIPOXYGENASE HOMOLOGY DOMAIN-CONTAINING PROTEIN 1"/>
    <property type="match status" value="1"/>
</dbReference>
<dbReference type="OrthoDB" id="407298at2759"/>
<dbReference type="SUPFAM" id="SSF49723">
    <property type="entry name" value="Lipase/lipooxygenase domain (PLAT/LH2 domain)"/>
    <property type="match status" value="1"/>
</dbReference>
<reference evidence="3" key="2">
    <citation type="submission" date="2021-01" db="UniProtKB">
        <authorList>
            <consortium name="EnsemblMetazoa"/>
        </authorList>
    </citation>
    <scope>IDENTIFICATION</scope>
</reference>
<dbReference type="PROSITE" id="PS50095">
    <property type="entry name" value="PLAT"/>
    <property type="match status" value="1"/>
</dbReference>
<protein>
    <recommendedName>
        <fullName evidence="2">PLAT domain-containing protein</fullName>
    </recommendedName>
</protein>
<evidence type="ECO:0000256" key="1">
    <source>
        <dbReference type="PROSITE-ProRule" id="PRU00152"/>
    </source>
</evidence>
<dbReference type="OMA" id="VKSDINC"/>
<dbReference type="PANTHER" id="PTHR31718">
    <property type="entry name" value="PLAT DOMAIN-CONTAINING PROTEIN"/>
    <property type="match status" value="1"/>
</dbReference>
<dbReference type="AlphaFoldDB" id="A0A7M7NY17"/>
<dbReference type="RefSeq" id="XP_030843335.1">
    <property type="nucleotide sequence ID" value="XM_030987475.1"/>
</dbReference>
<keyword evidence="4" id="KW-1185">Reference proteome</keyword>
<dbReference type="Pfam" id="PF01477">
    <property type="entry name" value="PLAT"/>
    <property type="match status" value="1"/>
</dbReference>
<organism evidence="3 4">
    <name type="scientific">Strongylocentrotus purpuratus</name>
    <name type="common">Purple sea urchin</name>
    <dbReference type="NCBI Taxonomy" id="7668"/>
    <lineage>
        <taxon>Eukaryota</taxon>
        <taxon>Metazoa</taxon>
        <taxon>Echinodermata</taxon>
        <taxon>Eleutherozoa</taxon>
        <taxon>Echinozoa</taxon>
        <taxon>Echinoidea</taxon>
        <taxon>Euechinoidea</taxon>
        <taxon>Echinacea</taxon>
        <taxon>Camarodonta</taxon>
        <taxon>Echinidea</taxon>
        <taxon>Strongylocentrotidae</taxon>
        <taxon>Strongylocentrotus</taxon>
    </lineage>
</organism>
<dbReference type="Gene3D" id="2.40.180.10">
    <property type="entry name" value="Catalase core domain"/>
    <property type="match status" value="1"/>
</dbReference>
<comment type="caution">
    <text evidence="1">Lacks conserved residue(s) required for the propagation of feature annotation.</text>
</comment>
<evidence type="ECO:0000313" key="4">
    <source>
        <dbReference type="Proteomes" id="UP000007110"/>
    </source>
</evidence>
<dbReference type="GeneID" id="115924712"/>
<dbReference type="InParanoid" id="A0A7M7NY17"/>
<dbReference type="InterPro" id="IPR036392">
    <property type="entry name" value="PLAT/LH2_dom_sf"/>
</dbReference>
<dbReference type="KEGG" id="spu:115924712"/>
<dbReference type="InterPro" id="IPR001024">
    <property type="entry name" value="PLAT/LH2_dom"/>
</dbReference>